<feature type="domain" description="GP-PDE" evidence="9">
    <location>
        <begin position="112"/>
        <end position="411"/>
    </location>
</feature>
<organism evidence="10 11">
    <name type="scientific">Aegilops tauschii subsp. strangulata</name>
    <name type="common">Goatgrass</name>
    <dbReference type="NCBI Taxonomy" id="200361"/>
    <lineage>
        <taxon>Eukaryota</taxon>
        <taxon>Viridiplantae</taxon>
        <taxon>Streptophyta</taxon>
        <taxon>Embryophyta</taxon>
        <taxon>Tracheophyta</taxon>
        <taxon>Spermatophyta</taxon>
        <taxon>Magnoliopsida</taxon>
        <taxon>Liliopsida</taxon>
        <taxon>Poales</taxon>
        <taxon>Poaceae</taxon>
        <taxon>BOP clade</taxon>
        <taxon>Pooideae</taxon>
        <taxon>Triticodae</taxon>
        <taxon>Triticeae</taxon>
        <taxon>Triticinae</taxon>
        <taxon>Aegilops</taxon>
    </lineage>
</organism>
<evidence type="ECO:0000256" key="8">
    <source>
        <dbReference type="SAM" id="MobiDB-lite"/>
    </source>
</evidence>
<reference evidence="11" key="2">
    <citation type="journal article" date="2017" name="Nat. Plants">
        <title>The Aegilops tauschii genome reveals multiple impacts of transposons.</title>
        <authorList>
            <person name="Zhao G."/>
            <person name="Zou C."/>
            <person name="Li K."/>
            <person name="Wang K."/>
            <person name="Li T."/>
            <person name="Gao L."/>
            <person name="Zhang X."/>
            <person name="Wang H."/>
            <person name="Yang Z."/>
            <person name="Liu X."/>
            <person name="Jiang W."/>
            <person name="Mao L."/>
            <person name="Kong X."/>
            <person name="Jiao Y."/>
            <person name="Jia J."/>
        </authorList>
    </citation>
    <scope>NUCLEOTIDE SEQUENCE [LARGE SCALE GENOMIC DNA]</scope>
    <source>
        <strain evidence="11">cv. AL8/78</strain>
    </source>
</reference>
<protein>
    <recommendedName>
        <fullName evidence="2">glycerophosphodiester phosphodiesterase</fullName>
        <ecNumber evidence="2">3.1.4.46</ecNumber>
    </recommendedName>
</protein>
<dbReference type="GO" id="GO:0008889">
    <property type="term" value="F:glycerophosphodiester phosphodiesterase activity"/>
    <property type="evidence" value="ECO:0007669"/>
    <property type="project" value="UniProtKB-EC"/>
</dbReference>
<evidence type="ECO:0000256" key="3">
    <source>
        <dbReference type="ARBA" id="ARBA00022729"/>
    </source>
</evidence>
<proteinExistence type="inferred from homology"/>
<accession>A0A453C6L6</accession>
<keyword evidence="6" id="KW-0325">Glycoprotein</keyword>
<dbReference type="EC" id="3.1.4.46" evidence="2"/>
<keyword evidence="5" id="KW-0378">Hydrolase</keyword>
<dbReference type="PANTHER" id="PTHR43620">
    <property type="entry name" value="GLYCEROPHOSPHORYL DIESTER PHOSPHODIESTERASE"/>
    <property type="match status" value="1"/>
</dbReference>
<dbReference type="Gene3D" id="3.20.20.190">
    <property type="entry name" value="Phosphatidylinositol (PI) phosphodiesterase"/>
    <property type="match status" value="2"/>
</dbReference>
<reference evidence="10" key="5">
    <citation type="journal article" date="2021" name="G3 (Bethesda)">
        <title>Aegilops tauschii genome assembly Aet v5.0 features greater sequence contiguity and improved annotation.</title>
        <authorList>
            <person name="Wang L."/>
            <person name="Zhu T."/>
            <person name="Rodriguez J.C."/>
            <person name="Deal K.R."/>
            <person name="Dubcovsky J."/>
            <person name="McGuire P.E."/>
            <person name="Lux T."/>
            <person name="Spannagl M."/>
            <person name="Mayer K.F.X."/>
            <person name="Baldrich P."/>
            <person name="Meyers B.C."/>
            <person name="Huo N."/>
            <person name="Gu Y.Q."/>
            <person name="Zhou H."/>
            <person name="Devos K.M."/>
            <person name="Bennetzen J.L."/>
            <person name="Unver T."/>
            <person name="Budak H."/>
            <person name="Gulick P.J."/>
            <person name="Galiba G."/>
            <person name="Kalapos B."/>
            <person name="Nelson D.R."/>
            <person name="Li P."/>
            <person name="You F.M."/>
            <person name="Luo M.C."/>
            <person name="Dvorak J."/>
        </authorList>
    </citation>
    <scope>NUCLEOTIDE SEQUENCE [LARGE SCALE GENOMIC DNA]</scope>
    <source>
        <strain evidence="10">cv. AL8/78</strain>
    </source>
</reference>
<evidence type="ECO:0000256" key="7">
    <source>
        <dbReference type="ARBA" id="ARBA00047512"/>
    </source>
</evidence>
<evidence type="ECO:0000256" key="5">
    <source>
        <dbReference type="ARBA" id="ARBA00022801"/>
    </source>
</evidence>
<feature type="region of interest" description="Disordered" evidence="8">
    <location>
        <begin position="775"/>
        <end position="798"/>
    </location>
</feature>
<dbReference type="Proteomes" id="UP000015105">
    <property type="component" value="Chromosome 2D"/>
</dbReference>
<evidence type="ECO:0000313" key="10">
    <source>
        <dbReference type="EnsemblPlants" id="AET2Gv20751800.3"/>
    </source>
</evidence>
<keyword evidence="3" id="KW-0732">Signal</keyword>
<dbReference type="FunFam" id="3.20.20.190:FF:000011">
    <property type="entry name" value="Glycerophosphodiester phosphodiesterase GDPDL3"/>
    <property type="match status" value="1"/>
</dbReference>
<dbReference type="STRING" id="200361.A0A453C6L6"/>
<evidence type="ECO:0000256" key="2">
    <source>
        <dbReference type="ARBA" id="ARBA00012247"/>
    </source>
</evidence>
<evidence type="ECO:0000313" key="11">
    <source>
        <dbReference type="Proteomes" id="UP000015105"/>
    </source>
</evidence>
<comment type="catalytic activity">
    <reaction evidence="7">
        <text>a sn-glycero-3-phosphodiester + H2O = an alcohol + sn-glycerol 3-phosphate + H(+)</text>
        <dbReference type="Rhea" id="RHEA:12969"/>
        <dbReference type="ChEBI" id="CHEBI:15377"/>
        <dbReference type="ChEBI" id="CHEBI:15378"/>
        <dbReference type="ChEBI" id="CHEBI:30879"/>
        <dbReference type="ChEBI" id="CHEBI:57597"/>
        <dbReference type="ChEBI" id="CHEBI:83408"/>
        <dbReference type="EC" id="3.1.4.46"/>
    </reaction>
</comment>
<dbReference type="EnsemblPlants" id="AET2Gv20751800.3">
    <property type="protein sequence ID" value="AET2Gv20751800.3"/>
    <property type="gene ID" value="AET2Gv20751800"/>
</dbReference>
<evidence type="ECO:0000259" key="9">
    <source>
        <dbReference type="PROSITE" id="PS51704"/>
    </source>
</evidence>
<keyword evidence="4" id="KW-0319">Glycerol metabolism</keyword>
<dbReference type="PROSITE" id="PS51704">
    <property type="entry name" value="GP_PDE"/>
    <property type="match status" value="2"/>
</dbReference>
<evidence type="ECO:0000256" key="1">
    <source>
        <dbReference type="ARBA" id="ARBA00007277"/>
    </source>
</evidence>
<dbReference type="FunFam" id="3.20.20.190:FF:000013">
    <property type="entry name" value="Glycerophosphodiester phosphodiesterase GDPDL3"/>
    <property type="match status" value="1"/>
</dbReference>
<dbReference type="PANTHER" id="PTHR43620:SF7">
    <property type="entry name" value="GLYCEROPHOSPHODIESTER PHOSPHODIESTERASE GDPD5-RELATED"/>
    <property type="match status" value="1"/>
</dbReference>
<dbReference type="SUPFAM" id="SSF51695">
    <property type="entry name" value="PLC-like phosphodiesterases"/>
    <property type="match status" value="2"/>
</dbReference>
<dbReference type="InterPro" id="IPR017946">
    <property type="entry name" value="PLC-like_Pdiesterase_TIM-brl"/>
</dbReference>
<dbReference type="Pfam" id="PF03009">
    <property type="entry name" value="GDPD"/>
    <property type="match status" value="1"/>
</dbReference>
<keyword evidence="11" id="KW-1185">Reference proteome</keyword>
<reference evidence="10" key="3">
    <citation type="journal article" date="2017" name="Nature">
        <title>Genome sequence of the progenitor of the wheat D genome Aegilops tauschii.</title>
        <authorList>
            <person name="Luo M.C."/>
            <person name="Gu Y.Q."/>
            <person name="Puiu D."/>
            <person name="Wang H."/>
            <person name="Twardziok S.O."/>
            <person name="Deal K.R."/>
            <person name="Huo N."/>
            <person name="Zhu T."/>
            <person name="Wang L."/>
            <person name="Wang Y."/>
            <person name="McGuire P.E."/>
            <person name="Liu S."/>
            <person name="Long H."/>
            <person name="Ramasamy R.K."/>
            <person name="Rodriguez J.C."/>
            <person name="Van S.L."/>
            <person name="Yuan L."/>
            <person name="Wang Z."/>
            <person name="Xia Z."/>
            <person name="Xiao L."/>
            <person name="Anderson O.D."/>
            <person name="Ouyang S."/>
            <person name="Liang Y."/>
            <person name="Zimin A.V."/>
            <person name="Pertea G."/>
            <person name="Qi P."/>
            <person name="Bennetzen J.L."/>
            <person name="Dai X."/>
            <person name="Dawson M.W."/>
            <person name="Muller H.G."/>
            <person name="Kugler K."/>
            <person name="Rivarola-Duarte L."/>
            <person name="Spannagl M."/>
            <person name="Mayer K.F.X."/>
            <person name="Lu F.H."/>
            <person name="Bevan M.W."/>
            <person name="Leroy P."/>
            <person name="Li P."/>
            <person name="You F.M."/>
            <person name="Sun Q."/>
            <person name="Liu Z."/>
            <person name="Lyons E."/>
            <person name="Wicker T."/>
            <person name="Salzberg S.L."/>
            <person name="Devos K.M."/>
            <person name="Dvorak J."/>
        </authorList>
    </citation>
    <scope>NUCLEOTIDE SEQUENCE [LARGE SCALE GENOMIC DNA]</scope>
    <source>
        <strain evidence="10">cv. AL8/78</strain>
    </source>
</reference>
<dbReference type="CDD" id="cd08604">
    <property type="entry name" value="GDPD_SHV3_repeat_2"/>
    <property type="match status" value="1"/>
</dbReference>
<name>A0A453C6L6_AEGTS</name>
<dbReference type="InterPro" id="IPR030395">
    <property type="entry name" value="GP_PDE_dom"/>
</dbReference>
<evidence type="ECO:0000256" key="4">
    <source>
        <dbReference type="ARBA" id="ARBA00022798"/>
    </source>
</evidence>
<evidence type="ECO:0000256" key="6">
    <source>
        <dbReference type="ARBA" id="ARBA00023180"/>
    </source>
</evidence>
<comment type="similarity">
    <text evidence="1">Belongs to the glycerophosphoryl diester phosphodiesterase family.</text>
</comment>
<dbReference type="Gramene" id="AET2Gv20751800.3">
    <property type="protein sequence ID" value="AET2Gv20751800.3"/>
    <property type="gene ID" value="AET2Gv20751800"/>
</dbReference>
<reference evidence="11" key="1">
    <citation type="journal article" date="2014" name="Science">
        <title>Ancient hybridizations among the ancestral genomes of bread wheat.</title>
        <authorList>
            <consortium name="International Wheat Genome Sequencing Consortium,"/>
            <person name="Marcussen T."/>
            <person name="Sandve S.R."/>
            <person name="Heier L."/>
            <person name="Spannagl M."/>
            <person name="Pfeifer M."/>
            <person name="Jakobsen K.S."/>
            <person name="Wulff B.B."/>
            <person name="Steuernagel B."/>
            <person name="Mayer K.F."/>
            <person name="Olsen O.A."/>
        </authorList>
    </citation>
    <scope>NUCLEOTIDE SEQUENCE [LARGE SCALE GENOMIC DNA]</scope>
    <source>
        <strain evidence="11">cv. AL8/78</strain>
    </source>
</reference>
<dbReference type="AlphaFoldDB" id="A0A453C6L6"/>
<sequence length="819" mass="88656">KHSSAGPIPIPLSLSVPGSGLKSSTAIASYYSRGLLGSCCVVPGTGWWCRSWSAVPGLLLAASRPVRVVFAGGEAMGSGRVFSVVASVVLLWLGVAAAQGDSPWKTLSGNAPAIIAKGGFSGLFPDSSEFAYQFAMIASSPDTILYCDVRLTKDGLGVCLPDIKMDNCTNIPDFYPKGKKSYLVNGVSTTGWFSVDYNGTELSQVSLKQSIFSRTPRFDPSFFPLLAVEDVASKFKPPGMWLNIQHDGFYSQFNMSMRKYILSVSRRVIVDYISSPEASFLTSISGRVSNNTKLVFRFLDEATLEPSTKETYGSMLKNLTFIKTFASGILVPKKYIWPVSPDNYLQPYTSIVDDAHKAGLEIYAADFANDFALSYNHSYDPLAESLSFIDNGAFSVDGILTDFPVTPSEAIGCFANLNKSNTDHGKPLIISHNGASGDYPGCTDLAYQKAVDDGADVIDCPVQVTKDGIPVCMGSINLMDSTTVAKSPFASQAAVMKDIESVLGVFTFNLTWDDIVKNLKPKISTPLSTFSLDRNPRYRNAGNFMRLSDFLDFSKDKDLSGIMISIEHAAFLAEELGFDMVDAVIKALDDSGYNKQTAQKVMIQSTNSSVLVKLKQQTKYDLVYMINEDVSDAGPSSLAGIKKFADAVSVETSSVFPENRHFTSHQTDLVESLQTAGLSVYAYTLMNEFVAQPYDFFSDATAEIIAYVQGAGVDGLITDFPATARRYKSNTCMNMGNKTPSFMAPPRPGDLLQLISKPAQPPALAPMPLLMDSDVSEPPLPPARLNNGTTAPAPSSAPRMQTRIPFLVTLAMLCVWATV</sequence>
<feature type="domain" description="GP-PDE" evidence="9">
    <location>
        <begin position="427"/>
        <end position="728"/>
    </location>
</feature>
<dbReference type="GO" id="GO:0006071">
    <property type="term" value="P:glycerol metabolic process"/>
    <property type="evidence" value="ECO:0007669"/>
    <property type="project" value="UniProtKB-KW"/>
</dbReference>
<dbReference type="CDD" id="cd08603">
    <property type="entry name" value="GDPD_SHV3_repeat_1"/>
    <property type="match status" value="1"/>
</dbReference>
<reference evidence="10" key="4">
    <citation type="submission" date="2019-03" db="UniProtKB">
        <authorList>
            <consortium name="EnsemblPlants"/>
        </authorList>
    </citation>
    <scope>IDENTIFICATION</scope>
</reference>
<dbReference type="GO" id="GO:0006629">
    <property type="term" value="P:lipid metabolic process"/>
    <property type="evidence" value="ECO:0007669"/>
    <property type="project" value="InterPro"/>
</dbReference>